<protein>
    <recommendedName>
        <fullName evidence="2">DUF4159 domain-containing protein</fullName>
    </recommendedName>
</protein>
<evidence type="ECO:0000259" key="2">
    <source>
        <dbReference type="Pfam" id="PF13709"/>
    </source>
</evidence>
<accession>A0A367ZLB4</accession>
<dbReference type="InterPro" id="IPR025297">
    <property type="entry name" value="DUF4159"/>
</dbReference>
<evidence type="ECO:0000256" key="1">
    <source>
        <dbReference type="SAM" id="SignalP"/>
    </source>
</evidence>
<feature type="chain" id="PRO_5017057820" description="DUF4159 domain-containing protein" evidence="1">
    <location>
        <begin position="17"/>
        <end position="216"/>
    </location>
</feature>
<dbReference type="Gene3D" id="3.40.50.12140">
    <property type="entry name" value="Domain of unknown function DUF4159"/>
    <property type="match status" value="1"/>
</dbReference>
<gene>
    <name evidence="3" type="ORF">OZSIB_1038</name>
</gene>
<sequence length="216" mass="24131">MLMLLLGLAWAGPAAAEWGAIAIPRVQYGGGGDWYTGPTSIPNLLKAAAERLGLPTRPDHFAIRISDPELFSYPMLYLAGHGNVKFDDQEVNRLTAWLDNGGFLWINDSYGIDRSVRRELRKIYPDKELALVPPDHPIFHQVYDFPDGLPKIHEHDGKPPQAYGIFSKGRLVVFYTYESDIGDGLEDEGVHPTDTPEVREKAMQMALNILVFALSQ</sequence>
<reference evidence="3 4" key="1">
    <citation type="submission" date="2018-05" db="EMBL/GenBank/DDBJ databases">
        <title>A metagenomic window into the 2 km-deep terrestrial subsurface aquifer revealed taxonomically and functionally diverse microbial community comprising novel uncultured bacterial lineages.</title>
        <authorList>
            <person name="Kadnikov V.V."/>
            <person name="Mardanov A.V."/>
            <person name="Beletsky A.V."/>
            <person name="Banks D."/>
            <person name="Pimenov N.V."/>
            <person name="Frank Y.A."/>
            <person name="Karnachuk O.V."/>
            <person name="Ravin N.V."/>
        </authorList>
    </citation>
    <scope>NUCLEOTIDE SEQUENCE [LARGE SCALE GENOMIC DNA]</scope>
    <source>
        <strain evidence="3">BY5</strain>
    </source>
</reference>
<feature type="domain" description="DUF4159" evidence="2">
    <location>
        <begin position="23"/>
        <end position="214"/>
    </location>
</feature>
<dbReference type="Proteomes" id="UP000252355">
    <property type="component" value="Unassembled WGS sequence"/>
</dbReference>
<dbReference type="Pfam" id="PF13709">
    <property type="entry name" value="DUF4159"/>
    <property type="match status" value="1"/>
</dbReference>
<dbReference type="AlphaFoldDB" id="A0A367ZLB4"/>
<feature type="signal peptide" evidence="1">
    <location>
        <begin position="1"/>
        <end position="16"/>
    </location>
</feature>
<evidence type="ECO:0000313" key="3">
    <source>
        <dbReference type="EMBL" id="RCK78888.1"/>
    </source>
</evidence>
<dbReference type="EMBL" id="QOQW01000018">
    <property type="protein sequence ID" value="RCK78888.1"/>
    <property type="molecule type" value="Genomic_DNA"/>
</dbReference>
<organism evidence="3 4">
    <name type="scientific">Candidatus Ozemobacter sibiricus</name>
    <dbReference type="NCBI Taxonomy" id="2268124"/>
    <lineage>
        <taxon>Bacteria</taxon>
        <taxon>Candidatus Ozemobacteria</taxon>
        <taxon>Candidatus Ozemobacterales</taxon>
        <taxon>Candidatus Ozemobacteraceae</taxon>
        <taxon>Candidatus Ozemobacter</taxon>
    </lineage>
</organism>
<keyword evidence="1" id="KW-0732">Signal</keyword>
<evidence type="ECO:0000313" key="4">
    <source>
        <dbReference type="Proteomes" id="UP000252355"/>
    </source>
</evidence>
<proteinExistence type="predicted"/>
<comment type="caution">
    <text evidence="3">The sequence shown here is derived from an EMBL/GenBank/DDBJ whole genome shotgun (WGS) entry which is preliminary data.</text>
</comment>
<name>A0A367ZLB4_9BACT</name>